<dbReference type="Gene3D" id="3.90.1140.10">
    <property type="entry name" value="Cyclic phosphodiesterase"/>
    <property type="match status" value="1"/>
</dbReference>
<dbReference type="OrthoDB" id="277832at2759"/>
<proteinExistence type="predicted"/>
<feature type="non-terminal residue" evidence="2">
    <location>
        <position position="100"/>
    </location>
</feature>
<dbReference type="InterPro" id="IPR019510">
    <property type="entry name" value="AKAP7-like_phosphoesterase"/>
</dbReference>
<evidence type="ECO:0000259" key="1">
    <source>
        <dbReference type="Pfam" id="PF10469"/>
    </source>
</evidence>
<dbReference type="PANTHER" id="PTHR13360">
    <property type="entry name" value="ACTIVATING SIGNAL COINTEGRATOR 1 COMPLEX SUBUNIT 1"/>
    <property type="match status" value="1"/>
</dbReference>
<gene>
    <name evidence="2" type="ORF">X975_05453</name>
</gene>
<organism evidence="2 3">
    <name type="scientific">Stegodyphus mimosarum</name>
    <name type="common">African social velvet spider</name>
    <dbReference type="NCBI Taxonomy" id="407821"/>
    <lineage>
        <taxon>Eukaryota</taxon>
        <taxon>Metazoa</taxon>
        <taxon>Ecdysozoa</taxon>
        <taxon>Arthropoda</taxon>
        <taxon>Chelicerata</taxon>
        <taxon>Arachnida</taxon>
        <taxon>Araneae</taxon>
        <taxon>Araneomorphae</taxon>
        <taxon>Entelegynae</taxon>
        <taxon>Eresoidea</taxon>
        <taxon>Eresidae</taxon>
        <taxon>Stegodyphus</taxon>
    </lineage>
</organism>
<sequence>MNDDPAEVDVLYAKVQETDGDNCLQIIANLLAEKFVAEGFAKQQHECVKLHVTLMNSLFANKNEETGQSRHTFDARPILEKYGDFDFGEMELNEIHISIR</sequence>
<reference evidence="2 3" key="1">
    <citation type="submission" date="2013-11" db="EMBL/GenBank/DDBJ databases">
        <title>Genome sequencing of Stegodyphus mimosarum.</title>
        <authorList>
            <person name="Bechsgaard J."/>
        </authorList>
    </citation>
    <scope>NUCLEOTIDE SEQUENCE [LARGE SCALE GENOMIC DNA]</scope>
</reference>
<accession>A0A087UCU2</accession>
<dbReference type="GO" id="GO:0006307">
    <property type="term" value="P:DNA alkylation repair"/>
    <property type="evidence" value="ECO:0007669"/>
    <property type="project" value="InterPro"/>
</dbReference>
<evidence type="ECO:0000313" key="3">
    <source>
        <dbReference type="Proteomes" id="UP000054359"/>
    </source>
</evidence>
<dbReference type="Proteomes" id="UP000054359">
    <property type="component" value="Unassembled WGS sequence"/>
</dbReference>
<dbReference type="EMBL" id="KK119250">
    <property type="protein sequence ID" value="KFM75181.1"/>
    <property type="molecule type" value="Genomic_DNA"/>
</dbReference>
<dbReference type="InterPro" id="IPR009210">
    <property type="entry name" value="ASCC1"/>
</dbReference>
<dbReference type="GO" id="GO:0005634">
    <property type="term" value="C:nucleus"/>
    <property type="evidence" value="ECO:0007669"/>
    <property type="project" value="TreeGrafter"/>
</dbReference>
<dbReference type="PANTHER" id="PTHR13360:SF1">
    <property type="entry name" value="ACTIVATING SIGNAL COINTEGRATOR 1 COMPLEX SUBUNIT 1"/>
    <property type="match status" value="1"/>
</dbReference>
<dbReference type="STRING" id="407821.A0A087UCU2"/>
<dbReference type="Pfam" id="PF10469">
    <property type="entry name" value="AKAP7_NLS"/>
    <property type="match status" value="1"/>
</dbReference>
<evidence type="ECO:0000313" key="2">
    <source>
        <dbReference type="EMBL" id="KFM75181.1"/>
    </source>
</evidence>
<name>A0A087UCU2_STEMI</name>
<dbReference type="GO" id="GO:0006355">
    <property type="term" value="P:regulation of DNA-templated transcription"/>
    <property type="evidence" value="ECO:0007669"/>
    <property type="project" value="TreeGrafter"/>
</dbReference>
<dbReference type="PIRSF" id="PIRSF027019">
    <property type="entry name" value="Euk_LigT"/>
    <property type="match status" value="1"/>
</dbReference>
<dbReference type="AlphaFoldDB" id="A0A087UCU2"/>
<protein>
    <submittedName>
        <fullName evidence="2">Activating signal cointegrator 1 complex subunit 1</fullName>
    </submittedName>
</protein>
<feature type="domain" description="A-kinase anchor protein 7-like phosphoesterase" evidence="1">
    <location>
        <begin position="1"/>
        <end position="98"/>
    </location>
</feature>
<keyword evidence="3" id="KW-1185">Reference proteome</keyword>